<evidence type="ECO:0000313" key="6">
    <source>
        <dbReference type="Proteomes" id="UP000076532"/>
    </source>
</evidence>
<feature type="transmembrane region" description="Helical" evidence="2">
    <location>
        <begin position="165"/>
        <end position="183"/>
    </location>
</feature>
<feature type="transmembrane region" description="Helical" evidence="2">
    <location>
        <begin position="704"/>
        <end position="723"/>
    </location>
</feature>
<evidence type="ECO:0000313" key="5">
    <source>
        <dbReference type="EMBL" id="KZP19305.1"/>
    </source>
</evidence>
<gene>
    <name evidence="5" type="ORF">FIBSPDRAFT_1045659</name>
</gene>
<dbReference type="Pfam" id="PF10334">
    <property type="entry name" value="BRE4"/>
    <property type="match status" value="1"/>
</dbReference>
<feature type="transmembrane region" description="Helical" evidence="2">
    <location>
        <begin position="510"/>
        <end position="530"/>
    </location>
</feature>
<feature type="compositionally biased region" description="Basic and acidic residues" evidence="1">
    <location>
        <begin position="21"/>
        <end position="32"/>
    </location>
</feature>
<keyword evidence="2" id="KW-0812">Transmembrane</keyword>
<dbReference type="OrthoDB" id="2274698at2759"/>
<evidence type="ECO:0000256" key="2">
    <source>
        <dbReference type="SAM" id="Phobius"/>
    </source>
</evidence>
<feature type="compositionally biased region" description="Basic and acidic residues" evidence="1">
    <location>
        <begin position="575"/>
        <end position="594"/>
    </location>
</feature>
<dbReference type="PANTHER" id="PTHR37994:SF3">
    <property type="entry name" value="ER TRANSPORTER 6TM N-TERMINAL DOMAIN-CONTAINING PROTEIN"/>
    <property type="match status" value="1"/>
</dbReference>
<feature type="region of interest" description="Disordered" evidence="1">
    <location>
        <begin position="358"/>
        <end position="383"/>
    </location>
</feature>
<feature type="transmembrane region" description="Helical" evidence="2">
    <location>
        <begin position="217"/>
        <end position="241"/>
    </location>
</feature>
<feature type="region of interest" description="Disordered" evidence="1">
    <location>
        <begin position="565"/>
        <end position="600"/>
    </location>
</feature>
<sequence length="1028" mass="113094">MAAAGADLGSEKQRMSASSPEEDRNTGAEKKPTANPPEARPPKQSLIDRLPGWAALHLRNPGSWKLLAKCWLGSWAAVVVLLPQASLDVLGNTAFFTIMTSMFLPAYLPIQMFLFMISTLLVGLLLGWALGAAAMKAALATSGMADLEALYQVSIFEGAFLDVRSSAVFGCFLALGTFFFACIRAYAPKLTLMSVFGTIAIDIYCSFGPLFPFAEYTILNSLLTSIGVYIGIAVVLTVLVFPETMNHACMKATVSQMAQLQALIAVQEAVLDSRVENLAPGTPLLAQIGGMRSAVLAGQKALMAKSGFINLEFSYGRWNGDDVRELEEPMLGLVTRAAGLQSFARLVGEPLATAFRLPKKDNASDHRSDSNIPLADPSVEALPGGDSNDTYLLKQIYERADALEQEHDLHIGAVLPVIKDATAALRSACTDSAQCMATVLDAINTSRWRGDPAQMARCRRDFDESLAGLRAALQEFKDTKRTLLIQPFMPMLRAAQTRAEKRRLPLRSLYIAYVFATNLIATADALLAVMEQVGRTMGKRHGRRLWAPKGLRAVGKLFTDRSQDDGAAAFGEDPAMEKTEERAEEESYRRDPDSRPPANAPQKIMNSIHHLWRWSKTPEAIFTLKYVFISVALWLPAVFFRTAGFYYAQKGLWALIMAQTTMNIYASDQIFNYVIRLIGSLGGAVVGLLTWYIGSGSSKTGNHYGLAASTAVFLVPVMWLRLFTPLQYQAGVLLGCATWGLIIGYSWVDAHLVVLGSPGVGWPVAWKRLLLVLIGAAASFIVMMLPPTSGRKAVRLRNAAVITNISEIYGFLISTWIGTQAHQKEHGTARPAWIQEFRVKLLALADQVVSLRQMTGLATWEGSVRGKWPVEEYESLVQTESQMIGALAQVGSALGHLEDSWRITFLHSTNVLHPNFISDVMSMFGLVAQSLRTGEPMHQVLPQTLVERLFYHRHTSFLAPGSEKKDMVDIEEMESIDYMFYCAGLVGVYHILQSLDELHQTTKTLVGEVPLRGFNEWKNEYSRAHQTT</sequence>
<feature type="transmembrane region" description="Helical" evidence="2">
    <location>
        <begin position="89"/>
        <end position="108"/>
    </location>
</feature>
<evidence type="ECO:0000259" key="3">
    <source>
        <dbReference type="Pfam" id="PF10334"/>
    </source>
</evidence>
<evidence type="ECO:0000259" key="4">
    <source>
        <dbReference type="Pfam" id="PF10337"/>
    </source>
</evidence>
<dbReference type="InterPro" id="IPR018820">
    <property type="entry name" value="BRE4-related_DUF2421"/>
</dbReference>
<organism evidence="5 6">
    <name type="scientific">Athelia psychrophila</name>
    <dbReference type="NCBI Taxonomy" id="1759441"/>
    <lineage>
        <taxon>Eukaryota</taxon>
        <taxon>Fungi</taxon>
        <taxon>Dikarya</taxon>
        <taxon>Basidiomycota</taxon>
        <taxon>Agaricomycotina</taxon>
        <taxon>Agaricomycetes</taxon>
        <taxon>Agaricomycetidae</taxon>
        <taxon>Atheliales</taxon>
        <taxon>Atheliaceae</taxon>
        <taxon>Athelia</taxon>
    </lineage>
</organism>
<dbReference type="Proteomes" id="UP000076532">
    <property type="component" value="Unassembled WGS sequence"/>
</dbReference>
<evidence type="ECO:0000256" key="1">
    <source>
        <dbReference type="SAM" id="MobiDB-lite"/>
    </source>
</evidence>
<feature type="transmembrane region" description="Helical" evidence="2">
    <location>
        <begin position="626"/>
        <end position="649"/>
    </location>
</feature>
<protein>
    <recommendedName>
        <fullName evidence="7">ER transporter 6TM N-terminal domain-containing protein</fullName>
    </recommendedName>
</protein>
<evidence type="ECO:0008006" key="7">
    <source>
        <dbReference type="Google" id="ProtNLM"/>
    </source>
</evidence>
<feature type="transmembrane region" description="Helical" evidence="2">
    <location>
        <begin position="120"/>
        <end position="145"/>
    </location>
</feature>
<feature type="transmembrane region" description="Helical" evidence="2">
    <location>
        <begin position="670"/>
        <end position="692"/>
    </location>
</feature>
<feature type="compositionally biased region" description="Basic and acidic residues" evidence="1">
    <location>
        <begin position="358"/>
        <end position="369"/>
    </location>
</feature>
<proteinExistence type="predicted"/>
<feature type="domain" description="DUF2421" evidence="3">
    <location>
        <begin position="787"/>
        <end position="1008"/>
    </location>
</feature>
<name>A0A166HW64_9AGAM</name>
<dbReference type="EMBL" id="KV417565">
    <property type="protein sequence ID" value="KZP19305.1"/>
    <property type="molecule type" value="Genomic_DNA"/>
</dbReference>
<dbReference type="PANTHER" id="PTHR37994">
    <property type="entry name" value="ARAE_2_N DOMAIN-CONTAINING PROTEIN-RELATED"/>
    <property type="match status" value="1"/>
</dbReference>
<dbReference type="InterPro" id="IPR018823">
    <property type="entry name" value="ArAE_2_N"/>
</dbReference>
<feature type="transmembrane region" description="Helical" evidence="2">
    <location>
        <begin position="768"/>
        <end position="787"/>
    </location>
</feature>
<accession>A0A166HW64</accession>
<feature type="region of interest" description="Disordered" evidence="1">
    <location>
        <begin position="1"/>
        <end position="44"/>
    </location>
</feature>
<feature type="domain" description="Putative ER transporter 6TM N-terminal" evidence="4">
    <location>
        <begin position="50"/>
        <end position="482"/>
    </location>
</feature>
<feature type="transmembrane region" description="Helical" evidence="2">
    <location>
        <begin position="730"/>
        <end position="748"/>
    </location>
</feature>
<keyword evidence="2" id="KW-1133">Transmembrane helix</keyword>
<dbReference type="Pfam" id="PF10337">
    <property type="entry name" value="ArAE_2_N"/>
    <property type="match status" value="1"/>
</dbReference>
<reference evidence="5 6" key="1">
    <citation type="journal article" date="2016" name="Mol. Biol. Evol.">
        <title>Comparative Genomics of Early-Diverging Mushroom-Forming Fungi Provides Insights into the Origins of Lignocellulose Decay Capabilities.</title>
        <authorList>
            <person name="Nagy L.G."/>
            <person name="Riley R."/>
            <person name="Tritt A."/>
            <person name="Adam C."/>
            <person name="Daum C."/>
            <person name="Floudas D."/>
            <person name="Sun H."/>
            <person name="Yadav J.S."/>
            <person name="Pangilinan J."/>
            <person name="Larsson K.H."/>
            <person name="Matsuura K."/>
            <person name="Barry K."/>
            <person name="Labutti K."/>
            <person name="Kuo R."/>
            <person name="Ohm R.A."/>
            <person name="Bhattacharya S.S."/>
            <person name="Shirouzu T."/>
            <person name="Yoshinaga Y."/>
            <person name="Martin F.M."/>
            <person name="Grigoriev I.V."/>
            <person name="Hibbett D.S."/>
        </authorList>
    </citation>
    <scope>NUCLEOTIDE SEQUENCE [LARGE SCALE GENOMIC DNA]</scope>
    <source>
        <strain evidence="5 6">CBS 109695</strain>
    </source>
</reference>
<dbReference type="STRING" id="436010.A0A166HW64"/>
<dbReference type="AlphaFoldDB" id="A0A166HW64"/>
<feature type="transmembrane region" description="Helical" evidence="2">
    <location>
        <begin position="190"/>
        <end position="211"/>
    </location>
</feature>
<keyword evidence="2" id="KW-0472">Membrane</keyword>
<keyword evidence="6" id="KW-1185">Reference proteome</keyword>